<gene>
    <name evidence="2" type="ORF">LCGC14_2292460</name>
    <name evidence="1" type="ORF">LCGC14_2801080</name>
</gene>
<reference evidence="1" key="1">
    <citation type="journal article" date="2015" name="Nature">
        <title>Complex archaea that bridge the gap between prokaryotes and eukaryotes.</title>
        <authorList>
            <person name="Spang A."/>
            <person name="Saw J.H."/>
            <person name="Jorgensen S.L."/>
            <person name="Zaremba-Niedzwiedzka K."/>
            <person name="Martijn J."/>
            <person name="Lind A.E."/>
            <person name="van Eijk R."/>
            <person name="Schleper C."/>
            <person name="Guy L."/>
            <person name="Ettema T.J."/>
        </authorList>
    </citation>
    <scope>NUCLEOTIDE SEQUENCE</scope>
</reference>
<evidence type="ECO:0000313" key="1">
    <source>
        <dbReference type="EMBL" id="KKK82667.1"/>
    </source>
</evidence>
<protein>
    <submittedName>
        <fullName evidence="1">Uncharacterized protein</fullName>
    </submittedName>
</protein>
<proteinExistence type="predicted"/>
<dbReference type="AlphaFoldDB" id="A0A0F8YMR5"/>
<dbReference type="EMBL" id="LAZR01052566">
    <property type="protein sequence ID" value="KKK82667.1"/>
    <property type="molecule type" value="Genomic_DNA"/>
</dbReference>
<evidence type="ECO:0000313" key="2">
    <source>
        <dbReference type="EMBL" id="KKL51745.1"/>
    </source>
</evidence>
<name>A0A0F8YMR5_9ZZZZ</name>
<sequence length="124" mass="13487">MNKMHIAGHRITKNTVVGISVGTLASILAAAWAISGIGRPLFAADLQVIERKIDLYQTGTAIRILNIRKAALATELRKAKRDLRHNQDDDDAAEDIDTIESEIAQLDADILCHRSVGCEVIGDT</sequence>
<comment type="caution">
    <text evidence="1">The sequence shown here is derived from an EMBL/GenBank/DDBJ whole genome shotgun (WGS) entry which is preliminary data.</text>
</comment>
<dbReference type="EMBL" id="LAZR01032142">
    <property type="protein sequence ID" value="KKL51745.1"/>
    <property type="molecule type" value="Genomic_DNA"/>
</dbReference>
<accession>A0A0F8YMR5</accession>
<organism evidence="1">
    <name type="scientific">marine sediment metagenome</name>
    <dbReference type="NCBI Taxonomy" id="412755"/>
    <lineage>
        <taxon>unclassified sequences</taxon>
        <taxon>metagenomes</taxon>
        <taxon>ecological metagenomes</taxon>
    </lineage>
</organism>